<keyword evidence="3" id="KW-1185">Reference proteome</keyword>
<feature type="region of interest" description="Disordered" evidence="1">
    <location>
        <begin position="50"/>
        <end position="126"/>
    </location>
</feature>
<dbReference type="AlphaFoldDB" id="A0A1M4ZC34"/>
<organism evidence="2 3">
    <name type="scientific">Alkalibacter saccharofermentans DSM 14828</name>
    <dbReference type="NCBI Taxonomy" id="1120975"/>
    <lineage>
        <taxon>Bacteria</taxon>
        <taxon>Bacillati</taxon>
        <taxon>Bacillota</taxon>
        <taxon>Clostridia</taxon>
        <taxon>Eubacteriales</taxon>
        <taxon>Eubacteriaceae</taxon>
        <taxon>Alkalibacter</taxon>
    </lineage>
</organism>
<feature type="compositionally biased region" description="Polar residues" evidence="1">
    <location>
        <begin position="100"/>
        <end position="113"/>
    </location>
</feature>
<evidence type="ECO:0000256" key="1">
    <source>
        <dbReference type="SAM" id="MobiDB-lite"/>
    </source>
</evidence>
<dbReference type="RefSeq" id="WP_073271586.1">
    <property type="nucleotide sequence ID" value="NZ_FQTU01000016.1"/>
</dbReference>
<reference evidence="2 3" key="1">
    <citation type="submission" date="2016-11" db="EMBL/GenBank/DDBJ databases">
        <authorList>
            <person name="Jaros S."/>
            <person name="Januszkiewicz K."/>
            <person name="Wedrychowicz H."/>
        </authorList>
    </citation>
    <scope>NUCLEOTIDE SEQUENCE [LARGE SCALE GENOMIC DNA]</scope>
    <source>
        <strain evidence="2 3">DSM 14828</strain>
    </source>
</reference>
<gene>
    <name evidence="2" type="ORF">SAMN02746064_02011</name>
</gene>
<evidence type="ECO:0000313" key="3">
    <source>
        <dbReference type="Proteomes" id="UP000184251"/>
    </source>
</evidence>
<proteinExistence type="predicted"/>
<dbReference type="OrthoDB" id="2692154at2"/>
<sequence>MEELLGPLIAFIFIVGSSILQNRNRNKHKTAQKKPTLTNVLTDQIERMNQMGQQNTYRDTQDFDEEEQTSRDDQIESLKAELRGDSDRENKELKNRSYEFSRTFDQNKKTSTPRAKASKKFTLKNKLNNTGLRQSIVMAEVLGQPRSKKPHSQTRH</sequence>
<dbReference type="EMBL" id="FQTU01000016">
    <property type="protein sequence ID" value="SHF15613.1"/>
    <property type="molecule type" value="Genomic_DNA"/>
</dbReference>
<dbReference type="Proteomes" id="UP000184251">
    <property type="component" value="Unassembled WGS sequence"/>
</dbReference>
<protein>
    <submittedName>
        <fullName evidence="2">Uncharacterized protein</fullName>
    </submittedName>
</protein>
<dbReference type="STRING" id="1120975.SAMN02746064_02011"/>
<evidence type="ECO:0000313" key="2">
    <source>
        <dbReference type="EMBL" id="SHF15613.1"/>
    </source>
</evidence>
<feature type="compositionally biased region" description="Basic and acidic residues" evidence="1">
    <location>
        <begin position="68"/>
        <end position="99"/>
    </location>
</feature>
<accession>A0A1M4ZC34</accession>
<name>A0A1M4ZC34_9FIRM</name>